<dbReference type="AlphaFoldDB" id="A0A1W6ZRZ3"/>
<sequence length="131" mass="14379">MTAIKRLGDVDRNASNEFEGEIREFIRRDVTMRRHGTDSGTETGGEGNTENLNSLIERVSGATVSEIDRLISELQGIRTLLHNEGERVRREITGYAGLSQSAVATMKVIGDTLSQLKPGNTLPMPPRPDSN</sequence>
<evidence type="ECO:0000313" key="2">
    <source>
        <dbReference type="Proteomes" id="UP000194137"/>
    </source>
</evidence>
<organism evidence="1 2">
    <name type="scientific">Pseudorhodoplanes sinuspersici</name>
    <dbReference type="NCBI Taxonomy" id="1235591"/>
    <lineage>
        <taxon>Bacteria</taxon>
        <taxon>Pseudomonadati</taxon>
        <taxon>Pseudomonadota</taxon>
        <taxon>Alphaproteobacteria</taxon>
        <taxon>Hyphomicrobiales</taxon>
        <taxon>Pseudorhodoplanes</taxon>
    </lineage>
</organism>
<dbReference type="EMBL" id="CP021112">
    <property type="protein sequence ID" value="ARQ00140.1"/>
    <property type="molecule type" value="Genomic_DNA"/>
</dbReference>
<name>A0A1W6ZRZ3_9HYPH</name>
<dbReference type="Proteomes" id="UP000194137">
    <property type="component" value="Chromosome"/>
</dbReference>
<dbReference type="OrthoDB" id="8444644at2"/>
<accession>A0A1W6ZRZ3</accession>
<dbReference type="STRING" id="1235591.CAK95_14435"/>
<gene>
    <name evidence="1" type="ORF">CAK95_14435</name>
</gene>
<dbReference type="RefSeq" id="WP_086088538.1">
    <property type="nucleotide sequence ID" value="NZ_CP021112.1"/>
</dbReference>
<evidence type="ECO:0000313" key="1">
    <source>
        <dbReference type="EMBL" id="ARQ00140.1"/>
    </source>
</evidence>
<proteinExistence type="predicted"/>
<keyword evidence="2" id="KW-1185">Reference proteome</keyword>
<dbReference type="KEGG" id="psin:CAK95_14435"/>
<protein>
    <submittedName>
        <fullName evidence="1">Uncharacterized protein</fullName>
    </submittedName>
</protein>
<reference evidence="1 2" key="1">
    <citation type="submission" date="2017-05" db="EMBL/GenBank/DDBJ databases">
        <title>Full genome sequence of Pseudorhodoplanes sinuspersici.</title>
        <authorList>
            <person name="Dastgheib S.M.M."/>
            <person name="Shavandi M."/>
            <person name="Tirandaz H."/>
        </authorList>
    </citation>
    <scope>NUCLEOTIDE SEQUENCE [LARGE SCALE GENOMIC DNA]</scope>
    <source>
        <strain evidence="1 2">RIPI110</strain>
    </source>
</reference>